<dbReference type="PANTHER" id="PTHR43133:SF46">
    <property type="entry name" value="RNA POLYMERASE SIGMA-70 FACTOR ECF SUBFAMILY"/>
    <property type="match status" value="1"/>
</dbReference>
<dbReference type="Pfam" id="PF08281">
    <property type="entry name" value="Sigma70_r4_2"/>
    <property type="match status" value="1"/>
</dbReference>
<evidence type="ECO:0000256" key="3">
    <source>
        <dbReference type="ARBA" id="ARBA00023082"/>
    </source>
</evidence>
<feature type="domain" description="RNA polymerase sigma-70 region 2" evidence="5">
    <location>
        <begin position="23"/>
        <end position="89"/>
    </location>
</feature>
<name>A0A174GTS6_PARDI</name>
<evidence type="ECO:0000313" key="7">
    <source>
        <dbReference type="EMBL" id="CUO63905.1"/>
    </source>
</evidence>
<dbReference type="InterPro" id="IPR039425">
    <property type="entry name" value="RNA_pol_sigma-70-like"/>
</dbReference>
<dbReference type="NCBIfam" id="TIGR02985">
    <property type="entry name" value="Sig70_bacteroi1"/>
    <property type="match status" value="1"/>
</dbReference>
<accession>A0A174GTS6</accession>
<dbReference type="InterPro" id="IPR013249">
    <property type="entry name" value="RNA_pol_sigma70_r4_t2"/>
</dbReference>
<comment type="similarity">
    <text evidence="1">Belongs to the sigma-70 factor family. ECF subfamily.</text>
</comment>
<evidence type="ECO:0000313" key="9">
    <source>
        <dbReference type="EMBL" id="TWV62665.1"/>
    </source>
</evidence>
<dbReference type="PANTHER" id="PTHR43133">
    <property type="entry name" value="RNA POLYMERASE ECF-TYPE SIGMA FACTO"/>
    <property type="match status" value="1"/>
</dbReference>
<dbReference type="EMBL" id="JAJCNI010000020">
    <property type="protein sequence ID" value="MCB6519180.1"/>
    <property type="molecule type" value="Genomic_DNA"/>
</dbReference>
<dbReference type="SUPFAM" id="SSF88659">
    <property type="entry name" value="Sigma3 and sigma4 domains of RNA polymerase sigma factors"/>
    <property type="match status" value="1"/>
</dbReference>
<dbReference type="InterPro" id="IPR014284">
    <property type="entry name" value="RNA_pol_sigma-70_dom"/>
</dbReference>
<feature type="domain" description="RNA polymerase sigma factor 70 region 4 type 2" evidence="6">
    <location>
        <begin position="128"/>
        <end position="179"/>
    </location>
</feature>
<dbReference type="GO" id="GO:0003677">
    <property type="term" value="F:DNA binding"/>
    <property type="evidence" value="ECO:0007669"/>
    <property type="project" value="InterPro"/>
</dbReference>
<evidence type="ECO:0000259" key="6">
    <source>
        <dbReference type="Pfam" id="PF08281"/>
    </source>
</evidence>
<dbReference type="InterPro" id="IPR013325">
    <property type="entry name" value="RNA_pol_sigma_r2"/>
</dbReference>
<dbReference type="EMBL" id="VOHW01000003">
    <property type="protein sequence ID" value="TWV62665.1"/>
    <property type="molecule type" value="Genomic_DNA"/>
</dbReference>
<dbReference type="AlphaFoldDB" id="A0A174GTS6"/>
<dbReference type="GO" id="GO:0016987">
    <property type="term" value="F:sigma factor activity"/>
    <property type="evidence" value="ECO:0007669"/>
    <property type="project" value="UniProtKB-KW"/>
</dbReference>
<dbReference type="SUPFAM" id="SSF88946">
    <property type="entry name" value="Sigma2 domain of RNA polymerase sigma factors"/>
    <property type="match status" value="1"/>
</dbReference>
<dbReference type="Gene3D" id="1.10.1740.10">
    <property type="match status" value="1"/>
</dbReference>
<reference evidence="8" key="3">
    <citation type="submission" date="2021-10" db="EMBL/GenBank/DDBJ databases">
        <title>Collection of gut derived symbiotic bacterial strains cultured from healthy donors.</title>
        <authorList>
            <person name="Lin H."/>
            <person name="Littmann E."/>
            <person name="Kohout C."/>
            <person name="Pamer E.G."/>
        </authorList>
    </citation>
    <scope>NUCLEOTIDE SEQUENCE</scope>
    <source>
        <strain evidence="8">DFI.2.94</strain>
    </source>
</reference>
<evidence type="ECO:0000313" key="10">
    <source>
        <dbReference type="Proteomes" id="UP000095455"/>
    </source>
</evidence>
<reference evidence="7 10" key="1">
    <citation type="submission" date="2015-09" db="EMBL/GenBank/DDBJ databases">
        <authorList>
            <consortium name="Pathogen Informatics"/>
        </authorList>
    </citation>
    <scope>NUCLEOTIDE SEQUENCE [LARGE SCALE GENOMIC DNA]</scope>
    <source>
        <strain evidence="7 10">2789STDY5608822</strain>
    </source>
</reference>
<evidence type="ECO:0000256" key="4">
    <source>
        <dbReference type="ARBA" id="ARBA00023163"/>
    </source>
</evidence>
<evidence type="ECO:0000313" key="11">
    <source>
        <dbReference type="Proteomes" id="UP000315827"/>
    </source>
</evidence>
<keyword evidence="3" id="KW-0731">Sigma factor</keyword>
<keyword evidence="4" id="KW-0804">Transcription</keyword>
<evidence type="ECO:0000259" key="5">
    <source>
        <dbReference type="Pfam" id="PF04542"/>
    </source>
</evidence>
<gene>
    <name evidence="7" type="ORF">ERS852380_02769</name>
    <name evidence="9" type="ORF">FSA05_06375</name>
    <name evidence="8" type="ORF">LI194_15395</name>
</gene>
<dbReference type="InterPro" id="IPR007627">
    <property type="entry name" value="RNA_pol_sigma70_r2"/>
</dbReference>
<evidence type="ECO:0000256" key="2">
    <source>
        <dbReference type="ARBA" id="ARBA00023015"/>
    </source>
</evidence>
<proteinExistence type="inferred from homology"/>
<dbReference type="Proteomes" id="UP000095455">
    <property type="component" value="Unassembled WGS sequence"/>
</dbReference>
<dbReference type="Proteomes" id="UP000315827">
    <property type="component" value="Unassembled WGS sequence"/>
</dbReference>
<protein>
    <submittedName>
        <fullName evidence="7">RNA polymerase sigma factor RpoE</fullName>
    </submittedName>
    <submittedName>
        <fullName evidence="9">RNA polymerase sigma-70 factor</fullName>
    </submittedName>
</protein>
<dbReference type="InterPro" id="IPR014327">
    <property type="entry name" value="RNA_pol_sigma70_bacteroid"/>
</dbReference>
<dbReference type="GO" id="GO:0006352">
    <property type="term" value="P:DNA-templated transcription initiation"/>
    <property type="evidence" value="ECO:0007669"/>
    <property type="project" value="InterPro"/>
</dbReference>
<dbReference type="Proteomes" id="UP001198806">
    <property type="component" value="Unassembled WGS sequence"/>
</dbReference>
<dbReference type="InterPro" id="IPR013324">
    <property type="entry name" value="RNA_pol_sigma_r3/r4-like"/>
</dbReference>
<evidence type="ECO:0000313" key="8">
    <source>
        <dbReference type="EMBL" id="MCB6519180.1"/>
    </source>
</evidence>
<organism evidence="9 11">
    <name type="scientific">Parabacteroides distasonis</name>
    <dbReference type="NCBI Taxonomy" id="823"/>
    <lineage>
        <taxon>Bacteria</taxon>
        <taxon>Pseudomonadati</taxon>
        <taxon>Bacteroidota</taxon>
        <taxon>Bacteroidia</taxon>
        <taxon>Bacteroidales</taxon>
        <taxon>Tannerellaceae</taxon>
        <taxon>Parabacteroides</taxon>
    </lineage>
</organism>
<dbReference type="InterPro" id="IPR036388">
    <property type="entry name" value="WH-like_DNA-bd_sf"/>
</dbReference>
<dbReference type="Pfam" id="PF04542">
    <property type="entry name" value="Sigma70_r2"/>
    <property type="match status" value="1"/>
</dbReference>
<dbReference type="Gene3D" id="1.10.10.10">
    <property type="entry name" value="Winged helix-like DNA-binding domain superfamily/Winged helix DNA-binding domain"/>
    <property type="match status" value="1"/>
</dbReference>
<reference evidence="9 11" key="2">
    <citation type="submission" date="2019-07" db="EMBL/GenBank/DDBJ databases">
        <title>Genome sequencing of Parabacteroides distasonis iSURF_7.</title>
        <authorList>
            <person name="Degefu H.N."/>
            <person name="Ruoff K.L."/>
            <person name="Price C.E."/>
            <person name="Valls R.A."/>
            <person name="O'Toole G.A."/>
        </authorList>
    </citation>
    <scope>NUCLEOTIDE SEQUENCE [LARGE SCALE GENOMIC DNA]</scope>
    <source>
        <strain evidence="9 11">CFPLTA003_1B</strain>
    </source>
</reference>
<comment type="caution">
    <text evidence="9">The sequence shown here is derived from an EMBL/GenBank/DDBJ whole genome shotgun (WGS) entry which is preliminary data.</text>
</comment>
<evidence type="ECO:0000256" key="1">
    <source>
        <dbReference type="ARBA" id="ARBA00010641"/>
    </source>
</evidence>
<keyword evidence="2" id="KW-0805">Transcription regulation</keyword>
<sequence length="196" mass="23101">MDVKEQSIVQKLRNGDQGAYRYLYDRHYVVLCQFANELVGDPFLAETIVGDVIFHLWEIRETLDINSSLRAYLMRAVRNRCYNHISSEKEKKEVRFSKIESETLGWDAMIQSDEQPLGILLERELEKEIIKSIDSLGDECKRVFRKSRFEHKKNEEIATELGISVNTVKYHIKMALTRLHQDLRKYLILLISFFSL</sequence>
<dbReference type="RefSeq" id="WP_057317269.1">
    <property type="nucleotide sequence ID" value="NZ_CABMKT010000001.1"/>
</dbReference>
<dbReference type="NCBIfam" id="TIGR02937">
    <property type="entry name" value="sigma70-ECF"/>
    <property type="match status" value="1"/>
</dbReference>
<dbReference type="EMBL" id="CYYK01000009">
    <property type="protein sequence ID" value="CUO63905.1"/>
    <property type="molecule type" value="Genomic_DNA"/>
</dbReference>